<protein>
    <recommendedName>
        <fullName evidence="4">VanZ like protein</fullName>
    </recommendedName>
</protein>
<evidence type="ECO:0000313" key="2">
    <source>
        <dbReference type="EMBL" id="PVX50729.1"/>
    </source>
</evidence>
<comment type="caution">
    <text evidence="2">The sequence shown here is derived from an EMBL/GenBank/DDBJ whole genome shotgun (WGS) entry which is preliminary data.</text>
</comment>
<name>A0A7L4UR08_BALHA</name>
<keyword evidence="3" id="KW-1185">Reference proteome</keyword>
<feature type="transmembrane region" description="Helical" evidence="1">
    <location>
        <begin position="22"/>
        <end position="41"/>
    </location>
</feature>
<dbReference type="RefSeq" id="WP_116496286.1">
    <property type="nucleotide sequence ID" value="NZ_QENZ01000004.1"/>
</dbReference>
<feature type="transmembrane region" description="Helical" evidence="1">
    <location>
        <begin position="61"/>
        <end position="80"/>
    </location>
</feature>
<dbReference type="EMBL" id="QENZ01000004">
    <property type="protein sequence ID" value="PVX50729.1"/>
    <property type="molecule type" value="Genomic_DNA"/>
</dbReference>
<evidence type="ECO:0000313" key="3">
    <source>
        <dbReference type="Proteomes" id="UP000251835"/>
    </source>
</evidence>
<organism evidence="2 3">
    <name type="scientific">Balneicella halophila</name>
    <dbReference type="NCBI Taxonomy" id="1537566"/>
    <lineage>
        <taxon>Bacteria</taxon>
        <taxon>Pseudomonadati</taxon>
        <taxon>Bacteroidota</taxon>
        <taxon>Bacteroidia</taxon>
        <taxon>Bacteroidales</taxon>
        <taxon>Balneicellaceae</taxon>
        <taxon>Balneicella</taxon>
    </lineage>
</organism>
<dbReference type="OrthoDB" id="1257007at2"/>
<keyword evidence="1" id="KW-0472">Membrane</keyword>
<sequence>MNFQNIKYEVAKERKEKPKLKILIYWAILSFLGIILIKSYIRPQPPHLSETLDFLQETLPNFFAGAIFYVLGFIYFKGLFRSENSLIRRHLFAFLFSFLGLTLWEYIQFFLWDYPIDYFDNIMTAVGNIFTIFIIFLLRLK</sequence>
<feature type="transmembrane region" description="Helical" evidence="1">
    <location>
        <begin position="92"/>
        <end position="112"/>
    </location>
</feature>
<gene>
    <name evidence="2" type="ORF">C7377_1042</name>
</gene>
<dbReference type="AlphaFoldDB" id="A0A7L4UR08"/>
<dbReference type="Proteomes" id="UP000251835">
    <property type="component" value="Unassembled WGS sequence"/>
</dbReference>
<feature type="transmembrane region" description="Helical" evidence="1">
    <location>
        <begin position="118"/>
        <end position="138"/>
    </location>
</feature>
<reference evidence="2 3" key="1">
    <citation type="submission" date="2018-05" db="EMBL/GenBank/DDBJ databases">
        <title>Genomic Encyclopedia of Type Strains, Phase IV (KMG-IV): sequencing the most valuable type-strain genomes for metagenomic binning, comparative biology and taxonomic classification.</title>
        <authorList>
            <person name="Goeker M."/>
        </authorList>
    </citation>
    <scope>NUCLEOTIDE SEQUENCE [LARGE SCALE GENOMIC DNA]</scope>
    <source>
        <strain evidence="2 3">DSM 28579</strain>
    </source>
</reference>
<evidence type="ECO:0000256" key="1">
    <source>
        <dbReference type="SAM" id="Phobius"/>
    </source>
</evidence>
<evidence type="ECO:0008006" key="4">
    <source>
        <dbReference type="Google" id="ProtNLM"/>
    </source>
</evidence>
<proteinExistence type="predicted"/>
<keyword evidence="1" id="KW-1133">Transmembrane helix</keyword>
<keyword evidence="1" id="KW-0812">Transmembrane</keyword>
<accession>A0A7L4UR08</accession>